<dbReference type="InterPro" id="IPR008271">
    <property type="entry name" value="Ser/Thr_kinase_AS"/>
</dbReference>
<evidence type="ECO:0000259" key="12">
    <source>
        <dbReference type="PROSITE" id="PS50011"/>
    </source>
</evidence>
<evidence type="ECO:0000256" key="11">
    <source>
        <dbReference type="SAM" id="MobiDB-lite"/>
    </source>
</evidence>
<proteinExistence type="inferred from homology"/>
<feature type="domain" description="Protein kinase" evidence="12">
    <location>
        <begin position="762"/>
        <end position="1058"/>
    </location>
</feature>
<keyword evidence="3" id="KW-0723">Serine/threonine-protein kinase</keyword>
<feature type="compositionally biased region" description="Polar residues" evidence="11">
    <location>
        <begin position="17"/>
        <end position="33"/>
    </location>
</feature>
<dbReference type="InterPro" id="IPR042521">
    <property type="entry name" value="DYRK"/>
</dbReference>
<gene>
    <name evidence="13" type="primary">pom1_1</name>
    <name evidence="13" type="ORF">A0J61_03549</name>
</gene>
<dbReference type="InParanoid" id="A0A1C7NGX1"/>
<reference evidence="13 14" key="1">
    <citation type="submission" date="2016-03" db="EMBL/GenBank/DDBJ databases">
        <title>Choanephora cucurbitarum.</title>
        <authorList>
            <person name="Min B."/>
            <person name="Park H."/>
            <person name="Park J.-H."/>
            <person name="Shin H.-D."/>
            <person name="Choi I.-G."/>
        </authorList>
    </citation>
    <scope>NUCLEOTIDE SEQUENCE [LARGE SCALE GENOMIC DNA]</scope>
    <source>
        <strain evidence="13 14">KUS-F28377</strain>
    </source>
</reference>
<dbReference type="SUPFAM" id="SSF56112">
    <property type="entry name" value="Protein kinase-like (PK-like)"/>
    <property type="match status" value="1"/>
</dbReference>
<dbReference type="Gene3D" id="3.30.10.30">
    <property type="entry name" value="DYRK"/>
    <property type="match status" value="1"/>
</dbReference>
<feature type="compositionally biased region" description="Polar residues" evidence="11">
    <location>
        <begin position="189"/>
        <end position="213"/>
    </location>
</feature>
<accession>A0A1C7NGX1</accession>
<dbReference type="InterPro" id="IPR000719">
    <property type="entry name" value="Prot_kinase_dom"/>
</dbReference>
<dbReference type="FunFam" id="1.10.510.10:FF:000112">
    <property type="entry name" value="Putative dual specificity tyrosine-phosphorylation-regulated kinase 2"/>
    <property type="match status" value="1"/>
</dbReference>
<feature type="compositionally biased region" description="Polar residues" evidence="11">
    <location>
        <begin position="998"/>
        <end position="1008"/>
    </location>
</feature>
<evidence type="ECO:0000256" key="7">
    <source>
        <dbReference type="ARBA" id="ARBA00022840"/>
    </source>
</evidence>
<feature type="region of interest" description="Disordered" evidence="11">
    <location>
        <begin position="1"/>
        <end position="33"/>
    </location>
</feature>
<evidence type="ECO:0000313" key="14">
    <source>
        <dbReference type="Proteomes" id="UP000093000"/>
    </source>
</evidence>
<evidence type="ECO:0000256" key="4">
    <source>
        <dbReference type="ARBA" id="ARBA00022679"/>
    </source>
</evidence>
<dbReference type="InterPro" id="IPR011009">
    <property type="entry name" value="Kinase-like_dom_sf"/>
</dbReference>
<feature type="region of interest" description="Disordered" evidence="11">
    <location>
        <begin position="494"/>
        <end position="629"/>
    </location>
</feature>
<dbReference type="OrthoDB" id="9332038at2759"/>
<dbReference type="PANTHER" id="PTHR24058">
    <property type="entry name" value="DUAL SPECIFICITY PROTEIN KINASE"/>
    <property type="match status" value="1"/>
</dbReference>
<dbReference type="EMBL" id="LUGH01000155">
    <property type="protein sequence ID" value="OBZ88391.1"/>
    <property type="molecule type" value="Genomic_DNA"/>
</dbReference>
<evidence type="ECO:0000313" key="13">
    <source>
        <dbReference type="EMBL" id="OBZ88391.1"/>
    </source>
</evidence>
<keyword evidence="6 13" id="KW-0418">Kinase</keyword>
<dbReference type="PROSITE" id="PS00108">
    <property type="entry name" value="PROTEIN_KINASE_ST"/>
    <property type="match status" value="1"/>
</dbReference>
<feature type="compositionally biased region" description="Low complexity" evidence="11">
    <location>
        <begin position="176"/>
        <end position="188"/>
    </location>
</feature>
<dbReference type="PANTHER" id="PTHR24058:SF22">
    <property type="entry name" value="DUAL SPECIFICITY TYROSINE-PHOSPHORYLATION-REGULATED KINASE 4"/>
    <property type="match status" value="1"/>
</dbReference>
<keyword evidence="7" id="KW-0067">ATP-binding</keyword>
<dbReference type="Pfam" id="PF00069">
    <property type="entry name" value="Pkinase"/>
    <property type="match status" value="1"/>
</dbReference>
<comment type="catalytic activity">
    <reaction evidence="8">
        <text>L-seryl-[protein] + ATP = O-phospho-L-seryl-[protein] + ADP + H(+)</text>
        <dbReference type="Rhea" id="RHEA:17989"/>
        <dbReference type="Rhea" id="RHEA-COMP:9863"/>
        <dbReference type="Rhea" id="RHEA-COMP:11604"/>
        <dbReference type="ChEBI" id="CHEBI:15378"/>
        <dbReference type="ChEBI" id="CHEBI:29999"/>
        <dbReference type="ChEBI" id="CHEBI:30616"/>
        <dbReference type="ChEBI" id="CHEBI:83421"/>
        <dbReference type="ChEBI" id="CHEBI:456216"/>
        <dbReference type="EC" id="2.7.12.1"/>
    </reaction>
</comment>
<keyword evidence="4" id="KW-0808">Transferase</keyword>
<name>A0A1C7NGX1_9FUNG</name>
<feature type="compositionally biased region" description="Polar residues" evidence="11">
    <location>
        <begin position="133"/>
        <end position="152"/>
    </location>
</feature>
<dbReference type="GO" id="GO:0005737">
    <property type="term" value="C:cytoplasm"/>
    <property type="evidence" value="ECO:0007669"/>
    <property type="project" value="TreeGrafter"/>
</dbReference>
<comment type="caution">
    <text evidence="13">The sequence shown here is derived from an EMBL/GenBank/DDBJ whole genome shotgun (WGS) entry which is preliminary data.</text>
</comment>
<comment type="catalytic activity">
    <reaction evidence="10">
        <text>L-tyrosyl-[protein] + ATP = O-phospho-L-tyrosyl-[protein] + ADP + H(+)</text>
        <dbReference type="Rhea" id="RHEA:10596"/>
        <dbReference type="Rhea" id="RHEA-COMP:10136"/>
        <dbReference type="Rhea" id="RHEA-COMP:20101"/>
        <dbReference type="ChEBI" id="CHEBI:15378"/>
        <dbReference type="ChEBI" id="CHEBI:30616"/>
        <dbReference type="ChEBI" id="CHEBI:46858"/>
        <dbReference type="ChEBI" id="CHEBI:61978"/>
        <dbReference type="ChEBI" id="CHEBI:456216"/>
        <dbReference type="EC" id="2.7.12.1"/>
    </reaction>
</comment>
<keyword evidence="5" id="KW-0547">Nucleotide-binding</keyword>
<dbReference type="Proteomes" id="UP000093000">
    <property type="component" value="Unassembled WGS sequence"/>
</dbReference>
<evidence type="ECO:0000256" key="3">
    <source>
        <dbReference type="ARBA" id="ARBA00022527"/>
    </source>
</evidence>
<dbReference type="FunCoup" id="A0A1C7NGX1">
    <property type="interactions" value="173"/>
</dbReference>
<evidence type="ECO:0000256" key="6">
    <source>
        <dbReference type="ARBA" id="ARBA00022777"/>
    </source>
</evidence>
<evidence type="ECO:0000256" key="5">
    <source>
        <dbReference type="ARBA" id="ARBA00022741"/>
    </source>
</evidence>
<feature type="compositionally biased region" description="Low complexity" evidence="11">
    <location>
        <begin position="604"/>
        <end position="624"/>
    </location>
</feature>
<dbReference type="CDD" id="cd14210">
    <property type="entry name" value="PKc_DYRK"/>
    <property type="match status" value="1"/>
</dbReference>
<dbReference type="GO" id="GO:0004674">
    <property type="term" value="F:protein serine/threonine kinase activity"/>
    <property type="evidence" value="ECO:0007669"/>
    <property type="project" value="UniProtKB-KW"/>
</dbReference>
<dbReference type="Gene3D" id="3.30.200.20">
    <property type="entry name" value="Phosphorylase Kinase, domain 1"/>
    <property type="match status" value="1"/>
</dbReference>
<feature type="compositionally biased region" description="Low complexity" evidence="11">
    <location>
        <begin position="265"/>
        <end position="288"/>
    </location>
</feature>
<keyword evidence="14" id="KW-1185">Reference proteome</keyword>
<feature type="region of interest" description="Disordered" evidence="11">
    <location>
        <begin position="133"/>
        <end position="213"/>
    </location>
</feature>
<dbReference type="STRING" id="101091.A0A1C7NGX1"/>
<feature type="compositionally biased region" description="Polar residues" evidence="11">
    <location>
        <begin position="578"/>
        <end position="592"/>
    </location>
</feature>
<organism evidence="13 14">
    <name type="scientific">Choanephora cucurbitarum</name>
    <dbReference type="NCBI Taxonomy" id="101091"/>
    <lineage>
        <taxon>Eukaryota</taxon>
        <taxon>Fungi</taxon>
        <taxon>Fungi incertae sedis</taxon>
        <taxon>Mucoromycota</taxon>
        <taxon>Mucoromycotina</taxon>
        <taxon>Mucoromycetes</taxon>
        <taxon>Mucorales</taxon>
        <taxon>Mucorineae</taxon>
        <taxon>Choanephoraceae</taxon>
        <taxon>Choanephoroideae</taxon>
        <taxon>Choanephora</taxon>
    </lineage>
</organism>
<feature type="region of interest" description="Disordered" evidence="11">
    <location>
        <begin position="997"/>
        <end position="1018"/>
    </location>
</feature>
<dbReference type="EC" id="2.7.12.1" evidence="2"/>
<dbReference type="Gene3D" id="1.10.510.10">
    <property type="entry name" value="Transferase(Phosphotransferase) domain 1"/>
    <property type="match status" value="1"/>
</dbReference>
<sequence length="1064" mass="119614">MQVPTTKKSAEFDTIPVPSNSSSFSTLSQEPWNKVQSSYTAKRKQMQEERLRQLKELEEQVTDTANWNQRRRVLTISTSHLSVSEDNSILYPASNTPSPIIKSNNKVDLGEATLEDLEDLIAASAKRLASYRLRNSNHQLPNQKSPSPTARSNTKKKSTGQDELNRWKELLDHRLSSSSLSDQSSPVSANPSTTINPNMTDNVTIQGERNPSASYQRLRNMFEKDKDRNKNTLLSSKAVQQQQEQEILPTRTKKVSSFSLADLAHTTPSSSSSSSSSHHKSVTSPSYSNWKHGNGIHTTRSTVANAAPKIEPPRISASTTPRVPQLRKATRSYSHQRLAEPSSIPTSTSFEPKRTEPAVTRSETRRTLASLMRERNQKLNTKGSGTHSDDRDKLYEDDDAANDSQTTASQTRRRVKLSITASNTSSLLSQKSTSKLNPTAPTAIPSDAVIKRKRVKTLPGKLIVQPSIAPLSLPPMKVEPLNIPLVKNSRTVAKTPTRIPLPSSASTSTTNNNNNNNNSTPRIVYRRNNDTTEYNTSSDDDHHQHQKKLSSSYSRGKPISTAGSTASTKQLRKPKSTLAVSNTPKLRSSKSNKSTDDCSLRKNTLLTPSSSTTTDSSLSSTAASKSKRKTLALHERLQGLLDVSNSHSKTHEGQSSEVVIRGRGISTSASAPAIHIANGDEDKQPKVMMRVAMTPEAAQKLYQFNLTSYEKQEMMAYEHIYFVGHHAKKRPASPSNSNCNYGYDDERGDYLIQLRDHLDYRYEVLEVMGKGSFGQVLKCFDHRSGQTVAVKMIRNKKRFHAQAMVEVKILEDLMAWDPEDEHNNLRMLGHFMFRNHLCIVSECLSMNLYEFIKSNGFMGFSIGLIRRFATQLLKSLMLLQEHKLIHCDLKPENILLKHPTKSTIKVIDFGSSCLETEKVYTYIQSRFYRSPEVILGMSYSMAIDMWSFGCILAELHTGYPLFPGENEQEQLACIMEIQNVPEPYIIEKSSRRKLFFDSQGNPRIQPNSKGRKRRPGTKSLREVLRSTDELFVDFVGQCLQWDPEQRLKPSDALNHPWIKNHRRK</sequence>
<feature type="compositionally biased region" description="Basic and acidic residues" evidence="11">
    <location>
        <begin position="351"/>
        <end position="377"/>
    </location>
</feature>
<dbReference type="GO" id="GO:0005856">
    <property type="term" value="C:cytoskeleton"/>
    <property type="evidence" value="ECO:0007669"/>
    <property type="project" value="TreeGrafter"/>
</dbReference>
<feature type="region of interest" description="Disordered" evidence="11">
    <location>
        <begin position="641"/>
        <end position="660"/>
    </location>
</feature>
<protein>
    <recommendedName>
        <fullName evidence="2">dual-specificity kinase</fullName>
        <ecNumber evidence="2">2.7.12.1</ecNumber>
    </recommendedName>
</protein>
<evidence type="ECO:0000256" key="1">
    <source>
        <dbReference type="ARBA" id="ARBA00008867"/>
    </source>
</evidence>
<dbReference type="PROSITE" id="PS50011">
    <property type="entry name" value="PROTEIN_KINASE_DOM"/>
    <property type="match status" value="1"/>
</dbReference>
<evidence type="ECO:0000256" key="10">
    <source>
        <dbReference type="ARBA" id="ARBA00051680"/>
    </source>
</evidence>
<feature type="region of interest" description="Disordered" evidence="11">
    <location>
        <begin position="264"/>
        <end position="415"/>
    </location>
</feature>
<evidence type="ECO:0000256" key="9">
    <source>
        <dbReference type="ARBA" id="ARBA00049308"/>
    </source>
</evidence>
<feature type="compositionally biased region" description="Low complexity" evidence="11">
    <location>
        <begin position="503"/>
        <end position="520"/>
    </location>
</feature>
<evidence type="ECO:0000256" key="2">
    <source>
        <dbReference type="ARBA" id="ARBA00013203"/>
    </source>
</evidence>
<dbReference type="GO" id="GO:0005524">
    <property type="term" value="F:ATP binding"/>
    <property type="evidence" value="ECO:0007669"/>
    <property type="project" value="UniProtKB-KW"/>
</dbReference>
<dbReference type="GO" id="GO:0004712">
    <property type="term" value="F:protein serine/threonine/tyrosine kinase activity"/>
    <property type="evidence" value="ECO:0007669"/>
    <property type="project" value="UniProtKB-EC"/>
</dbReference>
<dbReference type="SMART" id="SM00220">
    <property type="entry name" value="S_TKc"/>
    <property type="match status" value="1"/>
</dbReference>
<evidence type="ECO:0000256" key="8">
    <source>
        <dbReference type="ARBA" id="ARBA00049003"/>
    </source>
</evidence>
<comment type="catalytic activity">
    <reaction evidence="9">
        <text>L-threonyl-[protein] + ATP = O-phospho-L-threonyl-[protein] + ADP + H(+)</text>
        <dbReference type="Rhea" id="RHEA:46608"/>
        <dbReference type="Rhea" id="RHEA-COMP:11060"/>
        <dbReference type="Rhea" id="RHEA-COMP:11605"/>
        <dbReference type="ChEBI" id="CHEBI:15378"/>
        <dbReference type="ChEBI" id="CHEBI:30013"/>
        <dbReference type="ChEBI" id="CHEBI:30616"/>
        <dbReference type="ChEBI" id="CHEBI:61977"/>
        <dbReference type="ChEBI" id="CHEBI:456216"/>
        <dbReference type="EC" id="2.7.12.1"/>
    </reaction>
</comment>
<comment type="similarity">
    <text evidence="1">Belongs to the protein kinase superfamily. CMGC Ser/Thr protein kinase family. MNB/DYRK subfamily.</text>
</comment>
<dbReference type="InterPro" id="IPR050494">
    <property type="entry name" value="Ser_Thr_dual-spec_kinase"/>
</dbReference>
<dbReference type="AlphaFoldDB" id="A0A1C7NGX1"/>
<feature type="compositionally biased region" description="Basic and acidic residues" evidence="11">
    <location>
        <begin position="159"/>
        <end position="175"/>
    </location>
</feature>